<dbReference type="InterPro" id="IPR050951">
    <property type="entry name" value="Retrovirus_Pol_polyprotein"/>
</dbReference>
<dbReference type="RefSeq" id="XP_062701591.1">
    <property type="nucleotide sequence ID" value="XM_062845607.1"/>
</dbReference>
<evidence type="ECO:0000256" key="1">
    <source>
        <dbReference type="ARBA" id="ARBA00012493"/>
    </source>
</evidence>
<dbReference type="InterPro" id="IPR012337">
    <property type="entry name" value="RNaseH-like_sf"/>
</dbReference>
<dbReference type="InterPro" id="IPR043128">
    <property type="entry name" value="Rev_trsase/Diguanyl_cyclase"/>
</dbReference>
<keyword evidence="3" id="KW-0548">Nucleotidyltransferase</keyword>
<keyword evidence="6" id="KW-0378">Hydrolase</keyword>
<evidence type="ECO:0000256" key="3">
    <source>
        <dbReference type="ARBA" id="ARBA00022695"/>
    </source>
</evidence>
<dbReference type="SUPFAM" id="SSF53098">
    <property type="entry name" value="Ribonuclease H-like"/>
    <property type="match status" value="1"/>
</dbReference>
<evidence type="ECO:0000259" key="9">
    <source>
        <dbReference type="PROSITE" id="PS50878"/>
    </source>
</evidence>
<dbReference type="Gene3D" id="4.10.60.10">
    <property type="entry name" value="Zinc finger, CCHC-type"/>
    <property type="match status" value="1"/>
</dbReference>
<feature type="domain" description="Integrase catalytic" evidence="10">
    <location>
        <begin position="1049"/>
        <end position="1202"/>
    </location>
</feature>
<accession>A0ABM1Y1M3</accession>
<keyword evidence="12" id="KW-1185">Reference proteome</keyword>
<dbReference type="PROSITE" id="PS50994">
    <property type="entry name" value="INTEGRASE"/>
    <property type="match status" value="1"/>
</dbReference>
<reference evidence="12" key="1">
    <citation type="journal article" date="2015" name="Proc. Natl. Acad. Sci. U.S.A.">
        <title>Genome sequence of the Asian Tiger mosquito, Aedes albopictus, reveals insights into its biology, genetics, and evolution.</title>
        <authorList>
            <person name="Chen X.G."/>
            <person name="Jiang X."/>
            <person name="Gu J."/>
            <person name="Xu M."/>
            <person name="Wu Y."/>
            <person name="Deng Y."/>
            <person name="Zhang C."/>
            <person name="Bonizzoni M."/>
            <person name="Dermauw W."/>
            <person name="Vontas J."/>
            <person name="Armbruster P."/>
            <person name="Huang X."/>
            <person name="Yang Y."/>
            <person name="Zhang H."/>
            <person name="He W."/>
            <person name="Peng H."/>
            <person name="Liu Y."/>
            <person name="Wu K."/>
            <person name="Chen J."/>
            <person name="Lirakis M."/>
            <person name="Topalis P."/>
            <person name="Van Leeuwen T."/>
            <person name="Hall A.B."/>
            <person name="Jiang X."/>
            <person name="Thorpe C."/>
            <person name="Mueller R.L."/>
            <person name="Sun C."/>
            <person name="Waterhouse R.M."/>
            <person name="Yan G."/>
            <person name="Tu Z.J."/>
            <person name="Fang X."/>
            <person name="James A.A."/>
        </authorList>
    </citation>
    <scope>NUCLEOTIDE SEQUENCE [LARGE SCALE GENOMIC DNA]</scope>
    <source>
        <strain evidence="12">Foshan</strain>
    </source>
</reference>
<dbReference type="Pfam" id="PF17921">
    <property type="entry name" value="Integrase_H2C2"/>
    <property type="match status" value="1"/>
</dbReference>
<evidence type="ECO:0000313" key="12">
    <source>
        <dbReference type="Proteomes" id="UP000069940"/>
    </source>
</evidence>
<feature type="region of interest" description="Disordered" evidence="8">
    <location>
        <begin position="1302"/>
        <end position="1364"/>
    </location>
</feature>
<dbReference type="SUPFAM" id="SSF57756">
    <property type="entry name" value="Retrovirus zinc finger-like domains"/>
    <property type="match status" value="1"/>
</dbReference>
<dbReference type="Gene3D" id="1.10.340.70">
    <property type="match status" value="1"/>
</dbReference>
<evidence type="ECO:0000256" key="5">
    <source>
        <dbReference type="ARBA" id="ARBA00022759"/>
    </source>
</evidence>
<dbReference type="EC" id="2.7.7.49" evidence="1"/>
<dbReference type="Pfam" id="PF00078">
    <property type="entry name" value="RVT_1"/>
    <property type="match status" value="1"/>
</dbReference>
<organism evidence="11 12">
    <name type="scientific">Aedes albopictus</name>
    <name type="common">Asian tiger mosquito</name>
    <name type="synonym">Stegomyia albopicta</name>
    <dbReference type="NCBI Taxonomy" id="7160"/>
    <lineage>
        <taxon>Eukaryota</taxon>
        <taxon>Metazoa</taxon>
        <taxon>Ecdysozoa</taxon>
        <taxon>Arthropoda</taxon>
        <taxon>Hexapoda</taxon>
        <taxon>Insecta</taxon>
        <taxon>Pterygota</taxon>
        <taxon>Neoptera</taxon>
        <taxon>Endopterygota</taxon>
        <taxon>Diptera</taxon>
        <taxon>Nematocera</taxon>
        <taxon>Culicoidea</taxon>
        <taxon>Culicidae</taxon>
        <taxon>Culicinae</taxon>
        <taxon>Aedini</taxon>
        <taxon>Aedes</taxon>
        <taxon>Stegomyia</taxon>
    </lineage>
</organism>
<evidence type="ECO:0000256" key="4">
    <source>
        <dbReference type="ARBA" id="ARBA00022722"/>
    </source>
</evidence>
<dbReference type="Proteomes" id="UP000069940">
    <property type="component" value="Unassembled WGS sequence"/>
</dbReference>
<dbReference type="InterPro" id="IPR041373">
    <property type="entry name" value="RT_RNaseH"/>
</dbReference>
<keyword evidence="4" id="KW-0540">Nuclease</keyword>
<dbReference type="Pfam" id="PF00665">
    <property type="entry name" value="rve"/>
    <property type="match status" value="1"/>
</dbReference>
<evidence type="ECO:0000256" key="7">
    <source>
        <dbReference type="ARBA" id="ARBA00022918"/>
    </source>
</evidence>
<dbReference type="PANTHER" id="PTHR37984">
    <property type="entry name" value="PROTEIN CBG26694"/>
    <property type="match status" value="1"/>
</dbReference>
<evidence type="ECO:0000259" key="10">
    <source>
        <dbReference type="PROSITE" id="PS50994"/>
    </source>
</evidence>
<feature type="domain" description="Reverse transcriptase" evidence="9">
    <location>
        <begin position="508"/>
        <end position="685"/>
    </location>
</feature>
<evidence type="ECO:0000313" key="11">
    <source>
        <dbReference type="EnsemblMetazoa" id="AALFPA23_004857.P6037"/>
    </source>
</evidence>
<dbReference type="PROSITE" id="PS50878">
    <property type="entry name" value="RT_POL"/>
    <property type="match status" value="1"/>
</dbReference>
<keyword evidence="5" id="KW-0255">Endonuclease</keyword>
<reference evidence="11" key="2">
    <citation type="submission" date="2025-05" db="UniProtKB">
        <authorList>
            <consortium name="EnsemblMetazoa"/>
        </authorList>
    </citation>
    <scope>IDENTIFICATION</scope>
    <source>
        <strain evidence="11">Foshan</strain>
    </source>
</reference>
<dbReference type="InterPro" id="IPR000477">
    <property type="entry name" value="RT_dom"/>
</dbReference>
<feature type="compositionally biased region" description="Basic and acidic residues" evidence="8">
    <location>
        <begin position="1337"/>
        <end position="1364"/>
    </location>
</feature>
<dbReference type="InterPro" id="IPR036875">
    <property type="entry name" value="Znf_CCHC_sf"/>
</dbReference>
<evidence type="ECO:0000256" key="2">
    <source>
        <dbReference type="ARBA" id="ARBA00022679"/>
    </source>
</evidence>
<dbReference type="EnsemblMetazoa" id="AALFPA23_004857.R6037">
    <property type="protein sequence ID" value="AALFPA23_004857.P6037"/>
    <property type="gene ID" value="AALFPA23_004857"/>
</dbReference>
<dbReference type="Gene3D" id="3.10.10.10">
    <property type="entry name" value="HIV Type 1 Reverse Transcriptase, subunit A, domain 1"/>
    <property type="match status" value="1"/>
</dbReference>
<dbReference type="InterPro" id="IPR036397">
    <property type="entry name" value="RNaseH_sf"/>
</dbReference>
<dbReference type="Pfam" id="PF17917">
    <property type="entry name" value="RT_RNaseH"/>
    <property type="match status" value="1"/>
</dbReference>
<feature type="compositionally biased region" description="Basic and acidic residues" evidence="8">
    <location>
        <begin position="1312"/>
        <end position="1327"/>
    </location>
</feature>
<keyword evidence="7" id="KW-0695">RNA-directed DNA polymerase</keyword>
<evidence type="ECO:0000256" key="8">
    <source>
        <dbReference type="SAM" id="MobiDB-lite"/>
    </source>
</evidence>
<dbReference type="Gene3D" id="3.30.70.270">
    <property type="match status" value="2"/>
</dbReference>
<protein>
    <recommendedName>
        <fullName evidence="1">RNA-directed DNA polymerase</fullName>
        <ecNumber evidence="1">2.7.7.49</ecNumber>
    </recommendedName>
</protein>
<dbReference type="CDD" id="cd09274">
    <property type="entry name" value="RNase_HI_RT_Ty3"/>
    <property type="match status" value="1"/>
</dbReference>
<keyword evidence="2" id="KW-0808">Transferase</keyword>
<dbReference type="SMART" id="SM00343">
    <property type="entry name" value="ZnF_C2HC"/>
    <property type="match status" value="2"/>
</dbReference>
<dbReference type="InterPro" id="IPR001584">
    <property type="entry name" value="Integrase_cat-core"/>
</dbReference>
<proteinExistence type="predicted"/>
<dbReference type="GeneID" id="134285216"/>
<dbReference type="SUPFAM" id="SSF50630">
    <property type="entry name" value="Acid proteases"/>
    <property type="match status" value="1"/>
</dbReference>
<dbReference type="SUPFAM" id="SSF56672">
    <property type="entry name" value="DNA/RNA polymerases"/>
    <property type="match status" value="1"/>
</dbReference>
<dbReference type="CDD" id="cd00303">
    <property type="entry name" value="retropepsin_like"/>
    <property type="match status" value="1"/>
</dbReference>
<dbReference type="Gene3D" id="2.40.70.10">
    <property type="entry name" value="Acid Proteases"/>
    <property type="match status" value="1"/>
</dbReference>
<sequence>MELFFYLLFQMDENRPLPMFRCEQIESSKLAKEWREWKDSLEFYFDSYQITDQKIMRSKMLHFGGPQLQKVFKSLEGTEDFPLIMLEKRWYDVAIERLDAFFKPRSQDVLERHKLRNMKQGSQERFSHYVLRLRQQIKDCGFEKYQKEVRNVLEEIMLIDVIVEGCNSQELRRKILEKDLTLGEIEQLGASFESVRLQEKELKGESNTAQAGQTEVWKIKADKARAERQQGRIVKRFASAPQNAFKRDDTFCYACGQLGHMSKAPTCPARGQQCRRCHKTGHFEKVCRKRQSFSTNPSFPRKVQAIEDVDENSPIVPADEVKRAVPTKAEKKVYYTFHTGNTTNVFQCKIGGVATEVFIDSGSDVNIITTDTWEMMKAHQITVSKCEKGSDKILKSYGNNAPLLILGTFVATIEIGKRLVEGTFFVVKDGQRNLLGDSTSKNLGILKIGMEVNEITEDSEMTPFPKIQGVQVRVQMDPDATPVFQPLRRVPLPLENAVSEKLDELLKRDIIEVKRGPATWVSPLVVANKANGSIRLCVDLRRVNQAVIRDRHPMPVIEDVLTRVGKGRIWSVLDVKDAFFLLELDEATRDITTFITHRGLYRFKRLPFGLVSAPEIFQRTMDEILADCEGTYWYLDDVGVEGSTIEEHDQRLNKVLQKFKEKGVVLNWDKCKIRVTEFEFLGYEISPQGIMPSEIKRAAIQNFRHPQNESEVRSFLGLANYMSKFIPKLAEIDEPLRKLIQKGNKFQWGEDENKAFENIKTAITEVSSLGFFNVNDETSVFADASPIALGAVLIQTNNRGESRVVCYASKSLTDTEKRYCQTEKEALSLVWSVEKFQIYLIGREFKLLTDCKALTFLFTPASRPCARIERWVLRLQSFQYTVVHIPGQSNIADVFSRLSTLAPKPFDEAEELTVREITASAATTVALKWQEIVDASRQDDDTRQVLEAINTGIPDELPLCYKVIYTELCAIGNVLLRGDRIIVPKRLRQRVLLLAHEGHPGIRMMKGHLRTNVWWPKMDYEIEQFVKACRGCILVSAPNPPEPMVRKEFPSRPWEQIAIDFLGPLPDGENLLVCVDYYSRYLEVVEMQEITAASTIEQLLTIFSRYGIPNYLRADNGPQFTSEEFRSFCEEQGIHLDSTIPYWPQMNGEVERQNRSILKRLRIAQELGQNWRKELRVYLLTYHSAVHPTTGRAPAELMLGRRLRTKLPSIPSTLDCDEAVRDNDKTQKEKGRVYADHRRKARPSDIEVGDHVLAKRTKKDNKLSTEFAPEEYEVIEKRGTDVTIRSSSSGKKFRRSAAHLKAIPRTASGSLADKHSGESVEEARTDDGAGNSTSTEHAVDEQTTEERSKRTRSEPARLKDFVTY</sequence>
<dbReference type="InterPro" id="IPR041588">
    <property type="entry name" value="Integrase_H2C2"/>
</dbReference>
<dbReference type="Gene3D" id="3.30.420.10">
    <property type="entry name" value="Ribonuclease H-like superfamily/Ribonuclease H"/>
    <property type="match status" value="1"/>
</dbReference>
<name>A0ABM1Y1M3_AEDAL</name>
<dbReference type="CDD" id="cd01647">
    <property type="entry name" value="RT_LTR"/>
    <property type="match status" value="1"/>
</dbReference>
<dbReference type="InterPro" id="IPR021109">
    <property type="entry name" value="Peptidase_aspartic_dom_sf"/>
</dbReference>
<evidence type="ECO:0000256" key="6">
    <source>
        <dbReference type="ARBA" id="ARBA00022801"/>
    </source>
</evidence>
<dbReference type="InterPro" id="IPR001878">
    <property type="entry name" value="Znf_CCHC"/>
</dbReference>
<dbReference type="InterPro" id="IPR043502">
    <property type="entry name" value="DNA/RNA_pol_sf"/>
</dbReference>
<dbReference type="PANTHER" id="PTHR37984:SF11">
    <property type="entry name" value="INTEGRASE CATALYTIC DOMAIN-CONTAINING PROTEIN"/>
    <property type="match status" value="1"/>
</dbReference>